<organism evidence="3 4">
    <name type="scientific">Autumnicola tepida</name>
    <dbReference type="NCBI Taxonomy" id="3075595"/>
    <lineage>
        <taxon>Bacteria</taxon>
        <taxon>Pseudomonadati</taxon>
        <taxon>Bacteroidota</taxon>
        <taxon>Flavobacteriia</taxon>
        <taxon>Flavobacteriales</taxon>
        <taxon>Flavobacteriaceae</taxon>
        <taxon>Autumnicola</taxon>
    </lineage>
</organism>
<reference evidence="3 4" key="1">
    <citation type="submission" date="2023-09" db="EMBL/GenBank/DDBJ databases">
        <authorList>
            <person name="Rey-Velasco X."/>
        </authorList>
    </citation>
    <scope>NUCLEOTIDE SEQUENCE [LARGE SCALE GENOMIC DNA]</scope>
    <source>
        <strain evidence="3 4">F363</strain>
    </source>
</reference>
<name>A0ABU3C6T2_9FLAO</name>
<dbReference type="RefSeq" id="WP_311533705.1">
    <property type="nucleotide sequence ID" value="NZ_JAVRHQ010000003.1"/>
</dbReference>
<dbReference type="PRINTS" id="PR00081">
    <property type="entry name" value="GDHRDH"/>
</dbReference>
<gene>
    <name evidence="3" type="ORF">RM553_04220</name>
</gene>
<proteinExistence type="inferred from homology"/>
<dbReference type="SMART" id="SM00822">
    <property type="entry name" value="PKS_KR"/>
    <property type="match status" value="1"/>
</dbReference>
<evidence type="ECO:0000256" key="1">
    <source>
        <dbReference type="ARBA" id="ARBA00006484"/>
    </source>
</evidence>
<evidence type="ECO:0000259" key="2">
    <source>
        <dbReference type="SMART" id="SM00822"/>
    </source>
</evidence>
<comment type="similarity">
    <text evidence="1">Belongs to the short-chain dehydrogenases/reductases (SDR) family.</text>
</comment>
<sequence>MDLQLKDKKVFISGSTKGIGLAIAKLLVAEGAKVIINGRSRASVDKALAEIRGEYSSAEIDGMVCDFAKPDEIEDLIAGIAEVDVLINNVGVFGNKDFMDITDEDWKRFYEINVLSGVRLSRAFLPGMLERDWGRIIFISSESALNIPVEMIHYGMTKTAQLAVSRGLAETTKGSNVTVNSILPGPTFSEGVKEMTSGNDKNRKEIEKEFFKEARPSSIIQRFADPKEAANMVAYVASPLSSATNGASLRVDGGVVKHI</sequence>
<dbReference type="EMBL" id="JAVRHQ010000003">
    <property type="protein sequence ID" value="MDT0642031.1"/>
    <property type="molecule type" value="Genomic_DNA"/>
</dbReference>
<dbReference type="PANTHER" id="PTHR42879">
    <property type="entry name" value="3-OXOACYL-(ACYL-CARRIER-PROTEIN) REDUCTASE"/>
    <property type="match status" value="1"/>
</dbReference>
<evidence type="ECO:0000313" key="3">
    <source>
        <dbReference type="EMBL" id="MDT0642031.1"/>
    </source>
</evidence>
<dbReference type="Proteomes" id="UP001262889">
    <property type="component" value="Unassembled WGS sequence"/>
</dbReference>
<accession>A0ABU3C6T2</accession>
<dbReference type="InterPro" id="IPR050259">
    <property type="entry name" value="SDR"/>
</dbReference>
<dbReference type="InterPro" id="IPR002347">
    <property type="entry name" value="SDR_fam"/>
</dbReference>
<comment type="caution">
    <text evidence="3">The sequence shown here is derived from an EMBL/GenBank/DDBJ whole genome shotgun (WGS) entry which is preliminary data.</text>
</comment>
<dbReference type="Pfam" id="PF13561">
    <property type="entry name" value="adh_short_C2"/>
    <property type="match status" value="1"/>
</dbReference>
<protein>
    <submittedName>
        <fullName evidence="3">SDR family oxidoreductase</fullName>
        <ecNumber evidence="3">1.-.-.-</ecNumber>
    </submittedName>
</protein>
<dbReference type="CDD" id="cd05233">
    <property type="entry name" value="SDR_c"/>
    <property type="match status" value="1"/>
</dbReference>
<dbReference type="Gene3D" id="3.40.50.720">
    <property type="entry name" value="NAD(P)-binding Rossmann-like Domain"/>
    <property type="match status" value="1"/>
</dbReference>
<dbReference type="PRINTS" id="PR00080">
    <property type="entry name" value="SDRFAMILY"/>
</dbReference>
<evidence type="ECO:0000313" key="4">
    <source>
        <dbReference type="Proteomes" id="UP001262889"/>
    </source>
</evidence>
<dbReference type="GO" id="GO:0016491">
    <property type="term" value="F:oxidoreductase activity"/>
    <property type="evidence" value="ECO:0007669"/>
    <property type="project" value="UniProtKB-KW"/>
</dbReference>
<keyword evidence="3" id="KW-0560">Oxidoreductase</keyword>
<dbReference type="EC" id="1.-.-.-" evidence="3"/>
<dbReference type="InterPro" id="IPR036291">
    <property type="entry name" value="NAD(P)-bd_dom_sf"/>
</dbReference>
<feature type="domain" description="Ketoreductase" evidence="2">
    <location>
        <begin position="8"/>
        <end position="191"/>
    </location>
</feature>
<keyword evidence="4" id="KW-1185">Reference proteome</keyword>
<dbReference type="InterPro" id="IPR057326">
    <property type="entry name" value="KR_dom"/>
</dbReference>
<dbReference type="SUPFAM" id="SSF51735">
    <property type="entry name" value="NAD(P)-binding Rossmann-fold domains"/>
    <property type="match status" value="1"/>
</dbReference>